<reference evidence="2" key="1">
    <citation type="submission" date="2021-03" db="EMBL/GenBank/DDBJ databases">
        <authorList>
            <person name="Kanchanasin P."/>
            <person name="Saeng-In P."/>
            <person name="Phongsopitanun W."/>
            <person name="Yuki M."/>
            <person name="Kudo T."/>
            <person name="Ohkuma M."/>
            <person name="Tanasupawat S."/>
        </authorList>
    </citation>
    <scope>NUCLEOTIDE SEQUENCE</scope>
    <source>
        <strain evidence="2">GKU 128</strain>
    </source>
</reference>
<evidence type="ECO:0000256" key="1">
    <source>
        <dbReference type="SAM" id="MobiDB-lite"/>
    </source>
</evidence>
<dbReference type="Proteomes" id="UP000669179">
    <property type="component" value="Unassembled WGS sequence"/>
</dbReference>
<accession>A0A939T6C1</accession>
<dbReference type="EMBL" id="JAGEOJ010000011">
    <property type="protein sequence ID" value="MBO2450654.1"/>
    <property type="molecule type" value="Genomic_DNA"/>
</dbReference>
<dbReference type="InterPro" id="IPR009334">
    <property type="entry name" value="DUF993"/>
</dbReference>
<evidence type="ECO:0000313" key="2">
    <source>
        <dbReference type="EMBL" id="MBO2450654.1"/>
    </source>
</evidence>
<dbReference type="InterPro" id="IPR013785">
    <property type="entry name" value="Aldolase_TIM"/>
</dbReference>
<dbReference type="SUPFAM" id="SSF51569">
    <property type="entry name" value="Aldolase"/>
    <property type="match status" value="1"/>
</dbReference>
<sequence>MNLNLPEPDGTLTPYTMGEPRTYERSTAPLARRSAFAAAHVVADPLGDGTTLDWDATLAFRRHLWSYGLGVAEAMDTAQRGMGLDWEVTRELIARSGTEARACGGLMVGGAGTDHLPPGPAPLDRIAAAYEEQLEVVEGAGAVPVLMASRQLAVSAEGPDDYAKVYGRLLGAVSRPAVLHWLGPMFDPALTGYWGSTDLDEATEHVLALIADHADRIDGIKISLLDAEREVAVRRRLPDGVRLYTGDDFNYPELIRGDEEGHSDALLGIFDPIAPAAAAALRALDAGDMAAYEEAFAPTLPLAREVFATPTYYYKTGVVFLAWLAGHQSAFRMVGGLESARSVPHLVRLFRLADAAGLLPDPELAGARMRGWLAVQGVDS</sequence>
<dbReference type="Pfam" id="PF06187">
    <property type="entry name" value="DUF993"/>
    <property type="match status" value="1"/>
</dbReference>
<feature type="region of interest" description="Disordered" evidence="1">
    <location>
        <begin position="1"/>
        <end position="20"/>
    </location>
</feature>
<organism evidence="2 3">
    <name type="scientific">Actinomadura barringtoniae</name>
    <dbReference type="NCBI Taxonomy" id="1427535"/>
    <lineage>
        <taxon>Bacteria</taxon>
        <taxon>Bacillati</taxon>
        <taxon>Actinomycetota</taxon>
        <taxon>Actinomycetes</taxon>
        <taxon>Streptosporangiales</taxon>
        <taxon>Thermomonosporaceae</taxon>
        <taxon>Actinomadura</taxon>
    </lineage>
</organism>
<dbReference type="AlphaFoldDB" id="A0A939T6C1"/>
<proteinExistence type="predicted"/>
<dbReference type="Gene3D" id="3.20.20.70">
    <property type="entry name" value="Aldolase class I"/>
    <property type="match status" value="1"/>
</dbReference>
<comment type="caution">
    <text evidence="2">The sequence shown here is derived from an EMBL/GenBank/DDBJ whole genome shotgun (WGS) entry which is preliminary data.</text>
</comment>
<dbReference type="RefSeq" id="WP_208258546.1">
    <property type="nucleotide sequence ID" value="NZ_JAGEOJ010000011.1"/>
</dbReference>
<keyword evidence="3" id="KW-1185">Reference proteome</keyword>
<protein>
    <submittedName>
        <fullName evidence="2">Dihydrodipicolinate synthase family protein</fullName>
    </submittedName>
</protein>
<gene>
    <name evidence="2" type="ORF">J4573_26360</name>
</gene>
<evidence type="ECO:0000313" key="3">
    <source>
        <dbReference type="Proteomes" id="UP000669179"/>
    </source>
</evidence>
<name>A0A939T6C1_9ACTN</name>